<sequence length="703" mass="77888">MTMDEGRESGFINSQPSIAEFMTSVPLINEALQAPSIISSDGMRSYCQSFTASQQPTQDIGGDPGARDSGLSMKFPDYAWMKEKKPVRKGVAPDQTELDYMTTGSMGNGSTPASNAGSGSGAGGGTRRLRTAYTNTQLLELEKEFHFNKYLCRPRRIEIAASLDLTERQVKVWFQNRRMKYKRQSQSQRPKSDSDEGFQLECNLESPTSSEESCERIDNGEAKHETNGETSNVLSKKQNTKTISDGQTTDTPNDDEENRLSQNKNNILDLTKIDKTGISHDMAKENAVNDAEICTDVVVSQGIPECNSNQELLRLENKQSIENQSPLQTFVSNVSQMNSKASPSDSLSLNDVPSVPDLPDITSSPRDNNNTIHSNFKTEKLDSESVSYFSLSSPSTSSSAIPASSSPSLSTGSAQEFTSGPVVSSDLEVMKAASEIVSSKEKREQPNEFYNSKYRQNSMYTGHNGYSYPAMKMANGHNGELWRNANSFYNSDLYQGRPQAVAYGGRQYSGDYSVGQNSTNANGVRNLNPSWNVYNTNGYSGDAFSQNHAQFRSLYQQQRMDLQMESDNFTAANLSRYNFGNSTESINSQSMERRFNSPYMGKSSTYPQQTTRIDQHSSNSIYSGNYMDSYSPGVNTVMNSSVCHRQLSNNTSIRNISSPSNKDSELIQEQYNGGSPYNDVSSSDFTSIFSEYFNSQQPEYQAI</sequence>
<feature type="compositionally biased region" description="Low complexity" evidence="7">
    <location>
        <begin position="108"/>
        <end position="117"/>
    </location>
</feature>
<dbReference type="InterPro" id="IPR017970">
    <property type="entry name" value="Homeobox_CS"/>
</dbReference>
<evidence type="ECO:0000259" key="8">
    <source>
        <dbReference type="PROSITE" id="PS50071"/>
    </source>
</evidence>
<keyword evidence="3 5" id="KW-0371">Homeobox</keyword>
<dbReference type="GO" id="GO:0000978">
    <property type="term" value="F:RNA polymerase II cis-regulatory region sequence-specific DNA binding"/>
    <property type="evidence" value="ECO:0007669"/>
    <property type="project" value="TreeGrafter"/>
</dbReference>
<dbReference type="PRINTS" id="PR00024">
    <property type="entry name" value="HOMEOBOX"/>
</dbReference>
<dbReference type="Pfam" id="PF00046">
    <property type="entry name" value="Homeodomain"/>
    <property type="match status" value="1"/>
</dbReference>
<dbReference type="GO" id="GO:0005634">
    <property type="term" value="C:nucleus"/>
    <property type="evidence" value="ECO:0007669"/>
    <property type="project" value="UniProtKB-SubCell"/>
</dbReference>
<evidence type="ECO:0000313" key="9">
    <source>
        <dbReference type="EMBL" id="CAC5424161.1"/>
    </source>
</evidence>
<feature type="compositionally biased region" description="Basic and acidic residues" evidence="7">
    <location>
        <begin position="213"/>
        <end position="227"/>
    </location>
</feature>
<accession>A0A6J8EY74</accession>
<evidence type="ECO:0000256" key="1">
    <source>
        <dbReference type="ARBA" id="ARBA00022473"/>
    </source>
</evidence>
<keyword evidence="11" id="KW-1185">Reference proteome</keyword>
<dbReference type="PROSITE" id="PS00027">
    <property type="entry name" value="HOMEOBOX_1"/>
    <property type="match status" value="1"/>
</dbReference>
<dbReference type="PANTHER" id="PTHR45664:SF2">
    <property type="entry name" value="HOMEOTIC PROTEIN PROBOSCIPEDIA"/>
    <property type="match status" value="1"/>
</dbReference>
<keyword evidence="2 5" id="KW-0238">DNA-binding</keyword>
<evidence type="ECO:0000256" key="3">
    <source>
        <dbReference type="ARBA" id="ARBA00023155"/>
    </source>
</evidence>
<feature type="region of interest" description="Disordered" evidence="7">
    <location>
        <begin position="336"/>
        <end position="377"/>
    </location>
</feature>
<feature type="region of interest" description="Disordered" evidence="7">
    <location>
        <begin position="393"/>
        <end position="420"/>
    </location>
</feature>
<evidence type="ECO:0000256" key="6">
    <source>
        <dbReference type="RuleBase" id="RU000682"/>
    </source>
</evidence>
<feature type="compositionally biased region" description="Polar residues" evidence="7">
    <location>
        <begin position="228"/>
        <end position="251"/>
    </location>
</feature>
<evidence type="ECO:0000256" key="5">
    <source>
        <dbReference type="PROSITE-ProRule" id="PRU00108"/>
    </source>
</evidence>
<feature type="region of interest" description="Disordered" evidence="7">
    <location>
        <begin position="105"/>
        <end position="128"/>
    </location>
</feature>
<feature type="compositionally biased region" description="Polar residues" evidence="7">
    <location>
        <begin position="361"/>
        <end position="375"/>
    </location>
</feature>
<dbReference type="InterPro" id="IPR009057">
    <property type="entry name" value="Homeodomain-like_sf"/>
</dbReference>
<dbReference type="PANTHER" id="PTHR45664">
    <property type="entry name" value="PROTEIN ZERKNUELLT 1-RELATED"/>
    <property type="match status" value="1"/>
</dbReference>
<reference evidence="9 11" key="1">
    <citation type="submission" date="2020-06" db="EMBL/GenBank/DDBJ databases">
        <authorList>
            <person name="Li R."/>
            <person name="Bekaert M."/>
        </authorList>
    </citation>
    <scope>NUCLEOTIDE SEQUENCE [LARGE SCALE GENOMIC DNA]</scope>
    <source>
        <strain evidence="11">wild</strain>
        <strain evidence="9">Wild</strain>
    </source>
</reference>
<comment type="subcellular location">
    <subcellularLocation>
        <location evidence="5 6">Nucleus</location>
    </subcellularLocation>
</comment>
<protein>
    <submittedName>
        <fullName evidence="9">HOX_2</fullName>
    </submittedName>
    <submittedName>
        <fullName evidence="10">Hox2</fullName>
    </submittedName>
</protein>
<gene>
    <name evidence="9" type="ORF">MCOR_56086</name>
</gene>
<feature type="DNA-binding region" description="Homeobox" evidence="5">
    <location>
        <begin position="126"/>
        <end position="185"/>
    </location>
</feature>
<dbReference type="InterPro" id="IPR020479">
    <property type="entry name" value="HD_metazoa"/>
</dbReference>
<dbReference type="SMART" id="SM00389">
    <property type="entry name" value="HOX"/>
    <property type="match status" value="1"/>
</dbReference>
<evidence type="ECO:0000256" key="2">
    <source>
        <dbReference type="ARBA" id="ARBA00023125"/>
    </source>
</evidence>
<proteinExistence type="evidence at transcript level"/>
<dbReference type="OrthoDB" id="6159439at2759"/>
<dbReference type="SMR" id="A0A6J8EY74"/>
<dbReference type="SUPFAM" id="SSF46689">
    <property type="entry name" value="Homeodomain-like"/>
    <property type="match status" value="1"/>
</dbReference>
<dbReference type="EMBL" id="OM037101">
    <property type="protein sequence ID" value="UZY20465.1"/>
    <property type="molecule type" value="mRNA"/>
</dbReference>
<dbReference type="EMBL" id="CACVKT020009963">
    <property type="protein sequence ID" value="CAC5424161.1"/>
    <property type="molecule type" value="Genomic_DNA"/>
</dbReference>
<feature type="domain" description="Homeobox" evidence="8">
    <location>
        <begin position="124"/>
        <end position="184"/>
    </location>
</feature>
<dbReference type="AlphaFoldDB" id="A0A6J8EY74"/>
<name>A0A6J8EY74_MYTCO</name>
<dbReference type="Gene3D" id="1.10.10.60">
    <property type="entry name" value="Homeodomain-like"/>
    <property type="match status" value="1"/>
</dbReference>
<dbReference type="GO" id="GO:0000981">
    <property type="term" value="F:DNA-binding transcription factor activity, RNA polymerase II-specific"/>
    <property type="evidence" value="ECO:0007669"/>
    <property type="project" value="InterPro"/>
</dbReference>
<dbReference type="InterPro" id="IPR001356">
    <property type="entry name" value="HD"/>
</dbReference>
<feature type="region of interest" description="Disordered" evidence="7">
    <location>
        <begin position="179"/>
        <end position="263"/>
    </location>
</feature>
<dbReference type="FunFam" id="1.10.10.60:FF:000176">
    <property type="entry name" value="pancreas/duodenum homeobox protein 1"/>
    <property type="match status" value="1"/>
</dbReference>
<dbReference type="Proteomes" id="UP000507470">
    <property type="component" value="Unassembled WGS sequence"/>
</dbReference>
<feature type="compositionally biased region" description="Low complexity" evidence="7">
    <location>
        <begin position="393"/>
        <end position="414"/>
    </location>
</feature>
<evidence type="ECO:0000313" key="11">
    <source>
        <dbReference type="Proteomes" id="UP000507470"/>
    </source>
</evidence>
<keyword evidence="1" id="KW-0217">Developmental protein</keyword>
<dbReference type="GO" id="GO:0048513">
    <property type="term" value="P:animal organ development"/>
    <property type="evidence" value="ECO:0007669"/>
    <property type="project" value="UniProtKB-ARBA"/>
</dbReference>
<dbReference type="PROSITE" id="PS50071">
    <property type="entry name" value="HOMEOBOX_2"/>
    <property type="match status" value="1"/>
</dbReference>
<evidence type="ECO:0000256" key="4">
    <source>
        <dbReference type="ARBA" id="ARBA00023242"/>
    </source>
</evidence>
<evidence type="ECO:0000256" key="7">
    <source>
        <dbReference type="SAM" id="MobiDB-lite"/>
    </source>
</evidence>
<dbReference type="CDD" id="cd00086">
    <property type="entry name" value="homeodomain"/>
    <property type="match status" value="1"/>
</dbReference>
<keyword evidence="4 5" id="KW-0539">Nucleus</keyword>
<reference evidence="10" key="2">
    <citation type="submission" date="2021-12" db="EMBL/GenBank/DDBJ databases">
        <authorList>
            <person name="Yan C."/>
        </authorList>
    </citation>
    <scope>NUCLEOTIDE SEQUENCE</scope>
</reference>
<organism evidence="9 11">
    <name type="scientific">Mytilus coruscus</name>
    <name type="common">Sea mussel</name>
    <dbReference type="NCBI Taxonomy" id="42192"/>
    <lineage>
        <taxon>Eukaryota</taxon>
        <taxon>Metazoa</taxon>
        <taxon>Spiralia</taxon>
        <taxon>Lophotrochozoa</taxon>
        <taxon>Mollusca</taxon>
        <taxon>Bivalvia</taxon>
        <taxon>Autobranchia</taxon>
        <taxon>Pteriomorphia</taxon>
        <taxon>Mytilida</taxon>
        <taxon>Mytiloidea</taxon>
        <taxon>Mytilidae</taxon>
        <taxon>Mytilinae</taxon>
        <taxon>Mytilus</taxon>
    </lineage>
</organism>
<feature type="compositionally biased region" description="Polar residues" evidence="7">
    <location>
        <begin position="336"/>
        <end position="351"/>
    </location>
</feature>
<evidence type="ECO:0000313" key="10">
    <source>
        <dbReference type="EMBL" id="UZY20465.1"/>
    </source>
</evidence>